<dbReference type="InParanoid" id="A0A6C2YSP5"/>
<evidence type="ECO:0000313" key="2">
    <source>
        <dbReference type="Proteomes" id="UP000464378"/>
    </source>
</evidence>
<dbReference type="AlphaFoldDB" id="A0A6C2YSP5"/>
<dbReference type="EMBL" id="LR586016">
    <property type="protein sequence ID" value="VIP04730.1"/>
    <property type="molecule type" value="Genomic_DNA"/>
</dbReference>
<accession>A0A6C2YSP5</accession>
<protein>
    <submittedName>
        <fullName evidence="1">Marine sediment metagenome DNA, contig: S12H4_S11028</fullName>
    </submittedName>
</protein>
<gene>
    <name evidence="1" type="ORF">GMBLW1_44630</name>
</gene>
<sequence length="143" mass="15670">MRRNRIKSSAADGANLAMPQAVCVCSRHGHDGQKRSARHPVAAPHKGLLMDDLLADYPAVIGLMPTDRDFTSHEFILALAQRRQGAYITALSGYAAGDAPFRTLHGQLSQALYDYPALVRHTGEVASEDIFRSPGRCASWRRV</sequence>
<evidence type="ECO:0000313" key="1">
    <source>
        <dbReference type="EMBL" id="VIP04730.1"/>
    </source>
</evidence>
<dbReference type="Proteomes" id="UP000464378">
    <property type="component" value="Chromosome"/>
</dbReference>
<dbReference type="EMBL" id="LR593887">
    <property type="protein sequence ID" value="VTS06819.1"/>
    <property type="molecule type" value="Genomic_DNA"/>
</dbReference>
<organism evidence="1">
    <name type="scientific">Tuwongella immobilis</name>
    <dbReference type="NCBI Taxonomy" id="692036"/>
    <lineage>
        <taxon>Bacteria</taxon>
        <taxon>Pseudomonadati</taxon>
        <taxon>Planctomycetota</taxon>
        <taxon>Planctomycetia</taxon>
        <taxon>Gemmatales</taxon>
        <taxon>Gemmataceae</taxon>
        <taxon>Tuwongella</taxon>
    </lineage>
</organism>
<name>A0A6C2YSP5_9BACT</name>
<dbReference type="KEGG" id="tim:GMBLW1_44630"/>
<reference evidence="1" key="1">
    <citation type="submission" date="2019-04" db="EMBL/GenBank/DDBJ databases">
        <authorList>
            <consortium name="Science for Life Laboratories"/>
        </authorList>
    </citation>
    <scope>NUCLEOTIDE SEQUENCE</scope>
    <source>
        <strain evidence="1">MBLW1</strain>
    </source>
</reference>
<keyword evidence="2" id="KW-1185">Reference proteome</keyword>
<proteinExistence type="predicted"/>
<dbReference type="RefSeq" id="WP_162659772.1">
    <property type="nucleotide sequence ID" value="NZ_LR593887.1"/>
</dbReference>